<comment type="similarity">
    <text evidence="2">Belongs to the ninjurin family.</text>
</comment>
<comment type="subcellular location">
    <subcellularLocation>
        <location evidence="1">Membrane</location>
        <topology evidence="1">Multi-pass membrane protein</topology>
    </subcellularLocation>
</comment>
<evidence type="ECO:0000256" key="8">
    <source>
        <dbReference type="SAM" id="Phobius"/>
    </source>
</evidence>
<reference evidence="9" key="1">
    <citation type="submission" date="2022-01" db="EMBL/GenBank/DDBJ databases">
        <authorList>
            <person name="King R."/>
        </authorList>
    </citation>
    <scope>NUCLEOTIDE SEQUENCE</scope>
</reference>
<gene>
    <name evidence="9" type="ORF">PSYICH_LOCUS8804</name>
</gene>
<evidence type="ECO:0000256" key="4">
    <source>
        <dbReference type="ARBA" id="ARBA00022889"/>
    </source>
</evidence>
<evidence type="ECO:0000256" key="3">
    <source>
        <dbReference type="ARBA" id="ARBA00022692"/>
    </source>
</evidence>
<feature type="compositionally biased region" description="Polar residues" evidence="7">
    <location>
        <begin position="20"/>
        <end position="29"/>
    </location>
</feature>
<evidence type="ECO:0008006" key="11">
    <source>
        <dbReference type="Google" id="ProtNLM"/>
    </source>
</evidence>
<keyword evidence="10" id="KW-1185">Reference proteome</keyword>
<dbReference type="AlphaFoldDB" id="A0A9P0GHB4"/>
<evidence type="ECO:0000313" key="9">
    <source>
        <dbReference type="EMBL" id="CAH1109192.1"/>
    </source>
</evidence>
<evidence type="ECO:0000256" key="7">
    <source>
        <dbReference type="SAM" id="MobiDB-lite"/>
    </source>
</evidence>
<evidence type="ECO:0000256" key="5">
    <source>
        <dbReference type="ARBA" id="ARBA00022989"/>
    </source>
</evidence>
<dbReference type="GO" id="GO:0007155">
    <property type="term" value="P:cell adhesion"/>
    <property type="evidence" value="ECO:0007669"/>
    <property type="project" value="UniProtKB-KW"/>
</dbReference>
<feature type="transmembrane region" description="Helical" evidence="8">
    <location>
        <begin position="165"/>
        <end position="189"/>
    </location>
</feature>
<protein>
    <recommendedName>
        <fullName evidence="11">Ninjurin-1</fullName>
    </recommendedName>
</protein>
<keyword evidence="6 8" id="KW-0472">Membrane</keyword>
<evidence type="ECO:0000313" key="10">
    <source>
        <dbReference type="Proteomes" id="UP001153636"/>
    </source>
</evidence>
<dbReference type="PANTHER" id="PTHR12316">
    <property type="entry name" value="NINJURIN-RELATED"/>
    <property type="match status" value="1"/>
</dbReference>
<dbReference type="Pfam" id="PF04923">
    <property type="entry name" value="Ninjurin"/>
    <property type="match status" value="1"/>
</dbReference>
<dbReference type="InterPro" id="IPR007007">
    <property type="entry name" value="Ninjurin"/>
</dbReference>
<organism evidence="9 10">
    <name type="scientific">Psylliodes chrysocephalus</name>
    <dbReference type="NCBI Taxonomy" id="3402493"/>
    <lineage>
        <taxon>Eukaryota</taxon>
        <taxon>Metazoa</taxon>
        <taxon>Ecdysozoa</taxon>
        <taxon>Arthropoda</taxon>
        <taxon>Hexapoda</taxon>
        <taxon>Insecta</taxon>
        <taxon>Pterygota</taxon>
        <taxon>Neoptera</taxon>
        <taxon>Endopterygota</taxon>
        <taxon>Coleoptera</taxon>
        <taxon>Polyphaga</taxon>
        <taxon>Cucujiformia</taxon>
        <taxon>Chrysomeloidea</taxon>
        <taxon>Chrysomelidae</taxon>
        <taxon>Galerucinae</taxon>
        <taxon>Alticini</taxon>
        <taxon>Psylliodes</taxon>
    </lineage>
</organism>
<dbReference type="PANTHER" id="PTHR12316:SF20">
    <property type="entry name" value="NINJURIN-A"/>
    <property type="match status" value="1"/>
</dbReference>
<keyword evidence="3 8" id="KW-0812">Transmembrane</keyword>
<proteinExistence type="inferred from homology"/>
<evidence type="ECO:0000256" key="6">
    <source>
        <dbReference type="ARBA" id="ARBA00023136"/>
    </source>
</evidence>
<evidence type="ECO:0000256" key="2">
    <source>
        <dbReference type="ARBA" id="ARBA00008141"/>
    </source>
</evidence>
<dbReference type="GO" id="GO:0016020">
    <property type="term" value="C:membrane"/>
    <property type="evidence" value="ECO:0007669"/>
    <property type="project" value="UniProtKB-SubCell"/>
</dbReference>
<sequence>MSVSYSPLNQGQGNDRRNEPNNVHSSSSAPMARAEIDGMDDESKTVSDNNVPHLVVTDPHLVVTEPEAHEEKYNDVGDEFDGNGERINHGDLRPNTPQSSIGRVPPHLGLHFDNELGSIAGETIPDINVYQHKKTLAQGMMDLALFSANANQLRYVLDSYTRHPYYWPSVICICLSLGFQVAIGIGLIWNALYNVRDAKEICIANKINNWCVIGIFLVVVINVFVSSFGVADPPTLPTAPVLAVPSG</sequence>
<evidence type="ECO:0000256" key="1">
    <source>
        <dbReference type="ARBA" id="ARBA00004141"/>
    </source>
</evidence>
<keyword evidence="5 8" id="KW-1133">Transmembrane helix</keyword>
<dbReference type="Proteomes" id="UP001153636">
    <property type="component" value="Chromosome 3"/>
</dbReference>
<dbReference type="EMBL" id="OV651815">
    <property type="protein sequence ID" value="CAH1109192.1"/>
    <property type="molecule type" value="Genomic_DNA"/>
</dbReference>
<dbReference type="GO" id="GO:0042246">
    <property type="term" value="P:tissue regeneration"/>
    <property type="evidence" value="ECO:0007669"/>
    <property type="project" value="InterPro"/>
</dbReference>
<feature type="transmembrane region" description="Helical" evidence="8">
    <location>
        <begin position="210"/>
        <end position="231"/>
    </location>
</feature>
<feature type="region of interest" description="Disordered" evidence="7">
    <location>
        <begin position="1"/>
        <end position="52"/>
    </location>
</feature>
<name>A0A9P0GHB4_9CUCU</name>
<keyword evidence="4" id="KW-0130">Cell adhesion</keyword>
<dbReference type="OrthoDB" id="6114058at2759"/>
<feature type="compositionally biased region" description="Polar residues" evidence="7">
    <location>
        <begin position="1"/>
        <end position="13"/>
    </location>
</feature>
<accession>A0A9P0GHB4</accession>